<keyword evidence="2" id="KW-1185">Reference proteome</keyword>
<reference evidence="1 2" key="1">
    <citation type="submission" date="2018-08" db="EMBL/GenBank/DDBJ databases">
        <title>Chitinophagaceae sp. K23C18032701, a novel bacterium isolated from forest soil.</title>
        <authorList>
            <person name="Wang C."/>
        </authorList>
    </citation>
    <scope>NUCLEOTIDE SEQUENCE [LARGE SCALE GENOMIC DNA]</scope>
    <source>
        <strain evidence="1 2">K23C18032701</strain>
    </source>
</reference>
<name>A0A3E1NKU2_9BACT</name>
<gene>
    <name evidence="1" type="ORF">DXN05_06805</name>
</gene>
<proteinExistence type="predicted"/>
<dbReference type="OrthoDB" id="894042at2"/>
<dbReference type="AlphaFoldDB" id="A0A3E1NKU2"/>
<dbReference type="Proteomes" id="UP000261284">
    <property type="component" value="Unassembled WGS sequence"/>
</dbReference>
<comment type="caution">
    <text evidence="1">The sequence shown here is derived from an EMBL/GenBank/DDBJ whole genome shotgun (WGS) entry which is preliminary data.</text>
</comment>
<sequence length="114" mass="13290">MVLHSTALNQLLKLPVLVAHYIEHQHRDSHISVLDFLSMHYWGKDINDNDDDRDRQLPFKTVDMHSLHCSFVPLLKPIALKQREDHCTVINYPAIKDQYLPDPARASLFRPPRA</sequence>
<evidence type="ECO:0000313" key="1">
    <source>
        <dbReference type="EMBL" id="RFM28511.1"/>
    </source>
</evidence>
<dbReference type="RefSeq" id="WP_116846501.1">
    <property type="nucleotide sequence ID" value="NZ_QTJU01000002.1"/>
</dbReference>
<evidence type="ECO:0000313" key="2">
    <source>
        <dbReference type="Proteomes" id="UP000261284"/>
    </source>
</evidence>
<dbReference type="EMBL" id="QTJU01000002">
    <property type="protein sequence ID" value="RFM28511.1"/>
    <property type="molecule type" value="Genomic_DNA"/>
</dbReference>
<accession>A0A3E1NKU2</accession>
<protein>
    <submittedName>
        <fullName evidence="1">Uncharacterized protein</fullName>
    </submittedName>
</protein>
<organism evidence="1 2">
    <name type="scientific">Deminuibacter soli</name>
    <dbReference type="NCBI Taxonomy" id="2291815"/>
    <lineage>
        <taxon>Bacteria</taxon>
        <taxon>Pseudomonadati</taxon>
        <taxon>Bacteroidota</taxon>
        <taxon>Chitinophagia</taxon>
        <taxon>Chitinophagales</taxon>
        <taxon>Chitinophagaceae</taxon>
        <taxon>Deminuibacter</taxon>
    </lineage>
</organism>